<dbReference type="InterPro" id="IPR023198">
    <property type="entry name" value="PGP-like_dom2"/>
</dbReference>
<sequence>MALVMFDYDGVIVDSLDVFISRFSQACLENGFQGINEPKDVISLFEGNVYETMISRGITESTIDKILKRYELLQNEQLTHLELFNGIGKALNKIAEKHHVYVITSNLSEATKQILNSNGIDCFKDVIGAEKEKSKIKKILSVISLYPGIPAYYVGDTKGDMIEGKHAGTKTIGVTWGWHTPEKINEGNPDFLVNSPEELADFLVRV</sequence>
<dbReference type="SFLD" id="SFLDG01129">
    <property type="entry name" value="C1.5:_HAD__Beta-PGM__Phosphata"/>
    <property type="match status" value="1"/>
</dbReference>
<dbReference type="GO" id="GO:0008967">
    <property type="term" value="F:phosphoglycolate phosphatase activity"/>
    <property type="evidence" value="ECO:0007669"/>
    <property type="project" value="TreeGrafter"/>
</dbReference>
<organism evidence="1 2">
    <name type="scientific">Desulfosporosinus hippei DSM 8344</name>
    <dbReference type="NCBI Taxonomy" id="1121419"/>
    <lineage>
        <taxon>Bacteria</taxon>
        <taxon>Bacillati</taxon>
        <taxon>Bacillota</taxon>
        <taxon>Clostridia</taxon>
        <taxon>Eubacteriales</taxon>
        <taxon>Desulfitobacteriaceae</taxon>
        <taxon>Desulfosporosinus</taxon>
    </lineage>
</organism>
<dbReference type="InterPro" id="IPR023214">
    <property type="entry name" value="HAD_sf"/>
</dbReference>
<protein>
    <submittedName>
        <fullName evidence="1">Phosphoglycolate phosphatase</fullName>
    </submittedName>
</protein>
<dbReference type="Gene3D" id="1.10.150.240">
    <property type="entry name" value="Putative phosphatase, domain 2"/>
    <property type="match status" value="1"/>
</dbReference>
<evidence type="ECO:0000313" key="2">
    <source>
        <dbReference type="Proteomes" id="UP000198656"/>
    </source>
</evidence>
<dbReference type="InterPro" id="IPR050155">
    <property type="entry name" value="HAD-like_hydrolase_sf"/>
</dbReference>
<reference evidence="2" key="1">
    <citation type="submission" date="2016-10" db="EMBL/GenBank/DDBJ databases">
        <authorList>
            <person name="Varghese N."/>
            <person name="Submissions S."/>
        </authorList>
    </citation>
    <scope>NUCLEOTIDE SEQUENCE [LARGE SCALE GENOMIC DNA]</scope>
    <source>
        <strain evidence="2">DSM 8344</strain>
    </source>
</reference>
<dbReference type="InterPro" id="IPR036412">
    <property type="entry name" value="HAD-like_sf"/>
</dbReference>
<dbReference type="PANTHER" id="PTHR43434:SF13">
    <property type="entry name" value="PHOSPHOGLYCOLATE PHOSPHATASE"/>
    <property type="match status" value="1"/>
</dbReference>
<dbReference type="Proteomes" id="UP000198656">
    <property type="component" value="Unassembled WGS sequence"/>
</dbReference>
<dbReference type="EMBL" id="FNCP01000042">
    <property type="protein sequence ID" value="SDI47743.1"/>
    <property type="molecule type" value="Genomic_DNA"/>
</dbReference>
<name>A0A1G8KWJ7_9FIRM</name>
<evidence type="ECO:0000313" key="1">
    <source>
        <dbReference type="EMBL" id="SDI47743.1"/>
    </source>
</evidence>
<dbReference type="InterPro" id="IPR041492">
    <property type="entry name" value="HAD_2"/>
</dbReference>
<dbReference type="STRING" id="1121419.SAMN05443529_14210"/>
<dbReference type="SFLD" id="SFLDS00003">
    <property type="entry name" value="Haloacid_Dehalogenase"/>
    <property type="match status" value="1"/>
</dbReference>
<dbReference type="GO" id="GO:0006281">
    <property type="term" value="P:DNA repair"/>
    <property type="evidence" value="ECO:0007669"/>
    <property type="project" value="TreeGrafter"/>
</dbReference>
<dbReference type="AlphaFoldDB" id="A0A1G8KWJ7"/>
<dbReference type="SUPFAM" id="SSF56784">
    <property type="entry name" value="HAD-like"/>
    <property type="match status" value="1"/>
</dbReference>
<gene>
    <name evidence="1" type="ORF">SAMN05443529_14210</name>
</gene>
<proteinExistence type="predicted"/>
<dbReference type="GO" id="GO:0005829">
    <property type="term" value="C:cytosol"/>
    <property type="evidence" value="ECO:0007669"/>
    <property type="project" value="TreeGrafter"/>
</dbReference>
<dbReference type="RefSeq" id="WP_092335706.1">
    <property type="nucleotide sequence ID" value="NZ_FNCP01000042.1"/>
</dbReference>
<keyword evidence="2" id="KW-1185">Reference proteome</keyword>
<dbReference type="PANTHER" id="PTHR43434">
    <property type="entry name" value="PHOSPHOGLYCOLATE PHOSPHATASE"/>
    <property type="match status" value="1"/>
</dbReference>
<dbReference type="Pfam" id="PF13419">
    <property type="entry name" value="HAD_2"/>
    <property type="match status" value="1"/>
</dbReference>
<dbReference type="OrthoDB" id="9807630at2"/>
<accession>A0A1G8KWJ7</accession>
<dbReference type="Gene3D" id="3.40.50.1000">
    <property type="entry name" value="HAD superfamily/HAD-like"/>
    <property type="match status" value="1"/>
</dbReference>